<dbReference type="Proteomes" id="UP000240542">
    <property type="component" value="Unassembled WGS sequence"/>
</dbReference>
<feature type="compositionally biased region" description="Basic and acidic residues" evidence="1">
    <location>
        <begin position="218"/>
        <end position="227"/>
    </location>
</feature>
<dbReference type="AlphaFoldDB" id="A0A2P8DLA2"/>
<dbReference type="EMBL" id="PYGA01000006">
    <property type="protein sequence ID" value="PSK97989.1"/>
    <property type="molecule type" value="Genomic_DNA"/>
</dbReference>
<evidence type="ECO:0000313" key="3">
    <source>
        <dbReference type="Proteomes" id="UP000240542"/>
    </source>
</evidence>
<protein>
    <recommendedName>
        <fullName evidence="4">VCBS repeat protein</fullName>
    </recommendedName>
</protein>
<feature type="region of interest" description="Disordered" evidence="1">
    <location>
        <begin position="269"/>
        <end position="328"/>
    </location>
</feature>
<organism evidence="2 3">
    <name type="scientific">Murinocardiopsis flavida</name>
    <dbReference type="NCBI Taxonomy" id="645275"/>
    <lineage>
        <taxon>Bacteria</taxon>
        <taxon>Bacillati</taxon>
        <taxon>Actinomycetota</taxon>
        <taxon>Actinomycetes</taxon>
        <taxon>Streptosporangiales</taxon>
        <taxon>Nocardiopsidaceae</taxon>
        <taxon>Murinocardiopsis</taxon>
    </lineage>
</organism>
<evidence type="ECO:0000256" key="1">
    <source>
        <dbReference type="SAM" id="MobiDB-lite"/>
    </source>
</evidence>
<name>A0A2P8DLA2_9ACTN</name>
<dbReference type="InterPro" id="IPR028994">
    <property type="entry name" value="Integrin_alpha_N"/>
</dbReference>
<sequence>MSYGGHSPHLANPEAPIHRATTTAATTAAAVLLLAACGAPPQAGDLASGASSAKVPKGDGSSLPDDYNGDGLPDHAIEGAQGDQETGERYVGAVFGGKQGLDGEQRVVLTREALGLPAPGEDDPGSLTIRDSADLDGDGFADLLIDADGAYVVWGGPEGLAGKAQALPAFDGKTANDMLAVSTAVADFDGDGATDIAVLDQIQGSPQEDFETAYLRGPFDRDGKPSETADLTLPDDAQDADLAPIDADGDKAIDLALVRNNDESPARHLVLRSGSSGPAEEELGDTPPGHAYATGDFDKDGTRDLLIGANGIPNNENPNDPDDPELHPGYVDFYSGADGFAKGEPVRITRDTPGVPGKAADSDGFGNGLLVGDVNGDGYDDAAVFTGTGFSPDSVNVLLGGPDGLTGKGAANLPLPDAPAGDLGFWDQLNLRDYDGDDRSDLLLGTEAPGRGNAYNEYAVHAGTPDGVTAEPSQEFSTKDF</sequence>
<feature type="compositionally biased region" description="Low complexity" evidence="1">
    <location>
        <begin position="228"/>
        <end position="240"/>
    </location>
</feature>
<evidence type="ECO:0000313" key="2">
    <source>
        <dbReference type="EMBL" id="PSK97989.1"/>
    </source>
</evidence>
<feature type="compositionally biased region" description="Polar residues" evidence="1">
    <location>
        <begin position="471"/>
        <end position="481"/>
    </location>
</feature>
<evidence type="ECO:0008006" key="4">
    <source>
        <dbReference type="Google" id="ProtNLM"/>
    </source>
</evidence>
<reference evidence="2 3" key="1">
    <citation type="submission" date="2018-03" db="EMBL/GenBank/DDBJ databases">
        <title>Genomic Encyclopedia of Archaeal and Bacterial Type Strains, Phase II (KMG-II): from individual species to whole genera.</title>
        <authorList>
            <person name="Goeker M."/>
        </authorList>
    </citation>
    <scope>NUCLEOTIDE SEQUENCE [LARGE SCALE GENOMIC DNA]</scope>
    <source>
        <strain evidence="2 3">DSM 45312</strain>
    </source>
</reference>
<keyword evidence="3" id="KW-1185">Reference proteome</keyword>
<accession>A0A2P8DLA2</accession>
<feature type="region of interest" description="Disordered" evidence="1">
    <location>
        <begin position="218"/>
        <end position="240"/>
    </location>
</feature>
<dbReference type="Gene3D" id="2.130.10.130">
    <property type="entry name" value="Integrin alpha, N-terminal"/>
    <property type="match status" value="2"/>
</dbReference>
<feature type="region of interest" description="Disordered" evidence="1">
    <location>
        <begin position="462"/>
        <end position="481"/>
    </location>
</feature>
<feature type="region of interest" description="Disordered" evidence="1">
    <location>
        <begin position="42"/>
        <end position="68"/>
    </location>
</feature>
<proteinExistence type="predicted"/>
<dbReference type="SUPFAM" id="SSF69318">
    <property type="entry name" value="Integrin alpha N-terminal domain"/>
    <property type="match status" value="1"/>
</dbReference>
<comment type="caution">
    <text evidence="2">The sequence shown here is derived from an EMBL/GenBank/DDBJ whole genome shotgun (WGS) entry which is preliminary data.</text>
</comment>
<gene>
    <name evidence="2" type="ORF">CLV63_10637</name>
</gene>
<dbReference type="RefSeq" id="WP_245928705.1">
    <property type="nucleotide sequence ID" value="NZ_PYGA01000006.1"/>
</dbReference>